<keyword evidence="10" id="KW-1185">Reference proteome</keyword>
<comment type="caution">
    <text evidence="9">The sequence shown here is derived from an EMBL/GenBank/DDBJ whole genome shotgun (WGS) entry which is preliminary data.</text>
</comment>
<keyword evidence="9" id="KW-0121">Carboxypeptidase</keyword>
<reference evidence="9 10" key="1">
    <citation type="submission" date="2019-02" db="EMBL/GenBank/DDBJ databases">
        <title>Genomic Encyclopedia of Archaeal and Bacterial Type Strains, Phase II (KMG-II): from individual species to whole genera.</title>
        <authorList>
            <person name="Goeker M."/>
        </authorList>
    </citation>
    <scope>NUCLEOTIDE SEQUENCE [LARGE SCALE GENOMIC DNA]</scope>
    <source>
        <strain evidence="9 10">DSM 18101</strain>
    </source>
</reference>
<dbReference type="GO" id="GO:0044718">
    <property type="term" value="P:siderophore transmembrane transport"/>
    <property type="evidence" value="ECO:0007669"/>
    <property type="project" value="TreeGrafter"/>
</dbReference>
<evidence type="ECO:0000313" key="10">
    <source>
        <dbReference type="Proteomes" id="UP000292958"/>
    </source>
</evidence>
<gene>
    <name evidence="9" type="ORF">BDD14_4510</name>
</gene>
<organism evidence="9 10">
    <name type="scientific">Edaphobacter modestus</name>
    <dbReference type="NCBI Taxonomy" id="388466"/>
    <lineage>
        <taxon>Bacteria</taxon>
        <taxon>Pseudomonadati</taxon>
        <taxon>Acidobacteriota</taxon>
        <taxon>Terriglobia</taxon>
        <taxon>Terriglobales</taxon>
        <taxon>Acidobacteriaceae</taxon>
        <taxon>Edaphobacter</taxon>
    </lineage>
</organism>
<dbReference type="RefSeq" id="WP_130421072.1">
    <property type="nucleotide sequence ID" value="NZ_SHKW01000001.1"/>
</dbReference>
<dbReference type="AlphaFoldDB" id="A0A4Q7YYN6"/>
<dbReference type="InterPro" id="IPR036942">
    <property type="entry name" value="Beta-barrel_TonB_sf"/>
</dbReference>
<dbReference type="OrthoDB" id="97893at2"/>
<dbReference type="InterPro" id="IPR057601">
    <property type="entry name" value="Oar-like_b-barrel"/>
</dbReference>
<dbReference type="PANTHER" id="PTHR30069:SF46">
    <property type="entry name" value="OAR PROTEIN"/>
    <property type="match status" value="1"/>
</dbReference>
<keyword evidence="6" id="KW-0998">Cell outer membrane</keyword>
<dbReference type="Pfam" id="PF25183">
    <property type="entry name" value="OMP_b-brl_4"/>
    <property type="match status" value="1"/>
</dbReference>
<dbReference type="Pfam" id="PF13620">
    <property type="entry name" value="CarboxypepD_reg"/>
    <property type="match status" value="1"/>
</dbReference>
<dbReference type="GO" id="GO:0009279">
    <property type="term" value="C:cell outer membrane"/>
    <property type="evidence" value="ECO:0007669"/>
    <property type="project" value="UniProtKB-SubCell"/>
</dbReference>
<evidence type="ECO:0000313" key="9">
    <source>
        <dbReference type="EMBL" id="RZU42910.1"/>
    </source>
</evidence>
<keyword evidence="4" id="KW-0812">Transmembrane</keyword>
<evidence type="ECO:0000256" key="1">
    <source>
        <dbReference type="ARBA" id="ARBA00004571"/>
    </source>
</evidence>
<evidence type="ECO:0000256" key="7">
    <source>
        <dbReference type="SAM" id="SignalP"/>
    </source>
</evidence>
<feature type="signal peptide" evidence="7">
    <location>
        <begin position="1"/>
        <end position="23"/>
    </location>
</feature>
<dbReference type="Gene3D" id="2.40.170.20">
    <property type="entry name" value="TonB-dependent receptor, beta-barrel domain"/>
    <property type="match status" value="1"/>
</dbReference>
<dbReference type="InterPro" id="IPR039426">
    <property type="entry name" value="TonB-dep_rcpt-like"/>
</dbReference>
<feature type="domain" description="TonB-dependent transporter Oar-like beta-barrel" evidence="8">
    <location>
        <begin position="244"/>
        <end position="1150"/>
    </location>
</feature>
<name>A0A4Q7YYN6_9BACT</name>
<dbReference type="EMBL" id="SHKW01000001">
    <property type="protein sequence ID" value="RZU42910.1"/>
    <property type="molecule type" value="Genomic_DNA"/>
</dbReference>
<keyword evidence="2" id="KW-0813">Transport</keyword>
<protein>
    <submittedName>
        <fullName evidence="9">Carboxypeptidase family protein</fullName>
    </submittedName>
</protein>
<dbReference type="InterPro" id="IPR008969">
    <property type="entry name" value="CarboxyPept-like_regulatory"/>
</dbReference>
<dbReference type="GO" id="GO:0004180">
    <property type="term" value="F:carboxypeptidase activity"/>
    <property type="evidence" value="ECO:0007669"/>
    <property type="project" value="UniProtKB-KW"/>
</dbReference>
<comment type="subcellular location">
    <subcellularLocation>
        <location evidence="1">Cell outer membrane</location>
        <topology evidence="1">Multi-pass membrane protein</topology>
    </subcellularLocation>
</comment>
<evidence type="ECO:0000256" key="2">
    <source>
        <dbReference type="ARBA" id="ARBA00022448"/>
    </source>
</evidence>
<evidence type="ECO:0000256" key="6">
    <source>
        <dbReference type="ARBA" id="ARBA00023237"/>
    </source>
</evidence>
<keyword evidence="9" id="KW-0645">Protease</keyword>
<proteinExistence type="predicted"/>
<keyword evidence="5" id="KW-0472">Membrane</keyword>
<evidence type="ECO:0000259" key="8">
    <source>
        <dbReference type="Pfam" id="PF25183"/>
    </source>
</evidence>
<feature type="chain" id="PRO_5020946336" evidence="7">
    <location>
        <begin position="24"/>
        <end position="1171"/>
    </location>
</feature>
<evidence type="ECO:0000256" key="3">
    <source>
        <dbReference type="ARBA" id="ARBA00022452"/>
    </source>
</evidence>
<evidence type="ECO:0000256" key="4">
    <source>
        <dbReference type="ARBA" id="ARBA00022692"/>
    </source>
</evidence>
<keyword evidence="9" id="KW-0378">Hydrolase</keyword>
<keyword evidence="7" id="KW-0732">Signal</keyword>
<dbReference type="GO" id="GO:0015344">
    <property type="term" value="F:siderophore uptake transmembrane transporter activity"/>
    <property type="evidence" value="ECO:0007669"/>
    <property type="project" value="TreeGrafter"/>
</dbReference>
<dbReference type="Gene3D" id="2.60.40.1120">
    <property type="entry name" value="Carboxypeptidase-like, regulatory domain"/>
    <property type="match status" value="1"/>
</dbReference>
<dbReference type="SUPFAM" id="SSF56935">
    <property type="entry name" value="Porins"/>
    <property type="match status" value="1"/>
</dbReference>
<keyword evidence="3" id="KW-1134">Transmembrane beta strand</keyword>
<sequence>MRRKLIFTWIVFCLLAIHSPSFGQAVNATLLGTITDSTGATVSNARITATAAATSTVYESVTNEAGNFTIPNIPPGTYSVTVTAPGFKKETHQNIDVLINTSTRVDFNVAPGSVTEEVMVTTAPPLLQTDRADISTKLETQQLQNLPMSTNRNFQSLLNLVPGSTPATFEHSQFFNAQGSLQTRVNGIPRMGNLYQIEGIDDDERTGLLQIIIPPADAIQSVDITTNNFDAELGRAIGAVTNVILKSGTNKFHGSAFEYIQNNAVNARSYFGPPLGHLSYNNYGGSIGGPIFKDKLFFFGDYQGSSDHETVGGTFTIPDSRYFTPNAQGNIDLSSMLGAAGANGVRQGQIFDPSTGDGRTAAQGGTPRTAFANNQIPIGRVNPVSLDILNRLNAAAAQYGKLTPSTSLLTPANNYTTILPFTKSTNSWDTKIDYTLNERNHVSGRFSWQKVNTFQAPTFGAFLGGPFGGGFQGVGTQTSYSTGVNYDHVFSPTLFTQARFGVAHLRNNAQPSNYGSNDADALGIPGVNINEFSSGQVGIFLTGFGQSGADNPLIGYSASIPWIRGESNIDFVNNWTKILRNHTIKFGGDLRRVRDDLLQDQTFSPRGIFRFADQQTSDATSSGTNLGNNVASFLLDSPSQVGRDVNTFFPAYRQWWFFTFVSDKWQVTPKLTLDLGVRWEFYPPATPKIPSGFTNYDPVNNNLVIAGIGNNPSNLGMQTRYRYWAPRTGFAYRATEDTVIRGGFGVSYMPYADNNYAYNYPVRSNNAYNPTGGSPYTAAVLANGNVATFQAGFPAPVPVPIPDNGIIPVTTATLANQNLFYVPLDYKNPYVASWNVAVQQALPYDMSMQIAYVGNHGTGIPSNIDINNPADIYGGGNASKPEYNCVGCVTTGPNAVHRTATTSKIFQGFSSNFQSLQLQLTKRFARGLGFTSAFTWGKGLGYVTGDDGNVIFLTTANLRRNYAPNDFDRKLNFEQSFVYELPAGRGHRYLNSGVGAYVLGGWKLSGTISAVSGLPFSVYANGGTLNTPGTAQLANLTGIYKVLGGLGPNNPWLDVSAFSQPGGCPTTGCNASNVQLGNTGRNQFRGPGFIQNNVSISKSFPLWHEKAALETKLDAFQLSNTPQFAVPNSGSGNLFTSGSFGRITSTLGSGQGSVNGVGGGRSLQASARITF</sequence>
<evidence type="ECO:0000256" key="5">
    <source>
        <dbReference type="ARBA" id="ARBA00023136"/>
    </source>
</evidence>
<dbReference type="SUPFAM" id="SSF49464">
    <property type="entry name" value="Carboxypeptidase regulatory domain-like"/>
    <property type="match status" value="1"/>
</dbReference>
<accession>A0A4Q7YYN6</accession>
<dbReference type="PANTHER" id="PTHR30069">
    <property type="entry name" value="TONB-DEPENDENT OUTER MEMBRANE RECEPTOR"/>
    <property type="match status" value="1"/>
</dbReference>
<dbReference type="Proteomes" id="UP000292958">
    <property type="component" value="Unassembled WGS sequence"/>
</dbReference>